<dbReference type="EMBL" id="JAPFFI010000018">
    <property type="protein sequence ID" value="KAJ6349299.1"/>
    <property type="molecule type" value="Genomic_DNA"/>
</dbReference>
<accession>A0ABQ9AM00</accession>
<gene>
    <name evidence="1" type="ORF">OIU77_006813</name>
</gene>
<keyword evidence="2" id="KW-1185">Reference proteome</keyword>
<evidence type="ECO:0000313" key="2">
    <source>
        <dbReference type="Proteomes" id="UP001141253"/>
    </source>
</evidence>
<sequence>MMIKQPPGIHLKSLLIWCDKLANRQFHAYRKLKLTTIWVPRKIYSVQFVWNIFS</sequence>
<comment type="caution">
    <text evidence="1">The sequence shown here is derived from an EMBL/GenBank/DDBJ whole genome shotgun (WGS) entry which is preliminary data.</text>
</comment>
<evidence type="ECO:0000313" key="1">
    <source>
        <dbReference type="EMBL" id="KAJ6349300.1"/>
    </source>
</evidence>
<dbReference type="EMBL" id="JAPFFI010000018">
    <property type="protein sequence ID" value="KAJ6349301.1"/>
    <property type="molecule type" value="Genomic_DNA"/>
</dbReference>
<organism evidence="1 2">
    <name type="scientific">Salix suchowensis</name>
    <dbReference type="NCBI Taxonomy" id="1278906"/>
    <lineage>
        <taxon>Eukaryota</taxon>
        <taxon>Viridiplantae</taxon>
        <taxon>Streptophyta</taxon>
        <taxon>Embryophyta</taxon>
        <taxon>Tracheophyta</taxon>
        <taxon>Spermatophyta</taxon>
        <taxon>Magnoliopsida</taxon>
        <taxon>eudicotyledons</taxon>
        <taxon>Gunneridae</taxon>
        <taxon>Pentapetalae</taxon>
        <taxon>rosids</taxon>
        <taxon>fabids</taxon>
        <taxon>Malpighiales</taxon>
        <taxon>Salicaceae</taxon>
        <taxon>Saliceae</taxon>
        <taxon>Salix</taxon>
    </lineage>
</organism>
<name>A0ABQ9AM00_9ROSI</name>
<dbReference type="EMBL" id="JAPFFI010000018">
    <property type="protein sequence ID" value="KAJ6349300.1"/>
    <property type="molecule type" value="Genomic_DNA"/>
</dbReference>
<protein>
    <submittedName>
        <fullName evidence="1">Uncharacterized protein</fullName>
    </submittedName>
</protein>
<proteinExistence type="predicted"/>
<dbReference type="Proteomes" id="UP001141253">
    <property type="component" value="Chromosome 19"/>
</dbReference>
<reference evidence="1" key="2">
    <citation type="journal article" date="2023" name="Int. J. Mol. Sci.">
        <title>De Novo Assembly and Annotation of 11 Diverse Shrub Willow (Salix) Genomes Reveals Novel Gene Organization in Sex-Linked Regions.</title>
        <authorList>
            <person name="Hyden B."/>
            <person name="Feng K."/>
            <person name="Yates T.B."/>
            <person name="Jawdy S."/>
            <person name="Cereghino C."/>
            <person name="Smart L.B."/>
            <person name="Muchero W."/>
        </authorList>
    </citation>
    <scope>NUCLEOTIDE SEQUENCE</scope>
    <source>
        <tissue evidence="1">Shoot tip</tissue>
    </source>
</reference>
<reference evidence="1" key="1">
    <citation type="submission" date="2022-10" db="EMBL/GenBank/DDBJ databases">
        <authorList>
            <person name="Hyden B.L."/>
            <person name="Feng K."/>
            <person name="Yates T."/>
            <person name="Jawdy S."/>
            <person name="Smart L.B."/>
            <person name="Muchero W."/>
        </authorList>
    </citation>
    <scope>NUCLEOTIDE SEQUENCE</scope>
    <source>
        <tissue evidence="1">Shoot tip</tissue>
    </source>
</reference>